<dbReference type="PROSITE" id="PS01011">
    <property type="entry name" value="FOLYLPOLYGLU_SYNT_1"/>
    <property type="match status" value="1"/>
</dbReference>
<comment type="pathway">
    <text evidence="3">Cofactor biosynthesis; tetrahydrofolate biosynthesis; 7,8-dihydrofolate from 2-amino-4-hydroxy-6-hydroxymethyl-7,8-dihydropteridine diphosphate and 4-aminobenzoate: step 2/2.</text>
</comment>
<evidence type="ECO:0000259" key="24">
    <source>
        <dbReference type="Pfam" id="PF02875"/>
    </source>
</evidence>
<evidence type="ECO:0000256" key="11">
    <source>
        <dbReference type="ARBA" id="ARBA00022723"/>
    </source>
</evidence>
<feature type="domain" description="Mur ligase C-terminal" evidence="24">
    <location>
        <begin position="286"/>
        <end position="405"/>
    </location>
</feature>
<evidence type="ECO:0000256" key="8">
    <source>
        <dbReference type="ARBA" id="ARBA00013025"/>
    </source>
</evidence>
<evidence type="ECO:0000256" key="12">
    <source>
        <dbReference type="ARBA" id="ARBA00022741"/>
    </source>
</evidence>
<evidence type="ECO:0000256" key="20">
    <source>
        <dbReference type="ARBA" id="ARBA00047808"/>
    </source>
</evidence>
<protein>
    <recommendedName>
        <fullName evidence="9">Dihydrofolate synthase/folylpolyglutamate synthase</fullName>
        <ecNumber evidence="7">6.3.2.12</ecNumber>
        <ecNumber evidence="8">6.3.2.17</ecNumber>
    </recommendedName>
    <alternativeName>
        <fullName evidence="18">Folylpoly-gamma-glutamate synthetase-dihydrofolate synthetase</fullName>
    </alternativeName>
    <alternativeName>
        <fullName evidence="16">Folylpolyglutamate synthetase</fullName>
    </alternativeName>
    <alternativeName>
        <fullName evidence="17">Tetrahydrofolylpolyglutamate synthase</fullName>
    </alternativeName>
</protein>
<name>A0AA37RWH4_9GAMM</name>
<comment type="pathway">
    <text evidence="4">Cofactor biosynthesis; tetrahydrofolylpolyglutamate biosynthesis.</text>
</comment>
<comment type="catalytic activity">
    <reaction evidence="20">
        <text>10-formyltetrahydrofolyl-(gamma-L-Glu)(n) + L-glutamate + ATP = 10-formyltetrahydrofolyl-(gamma-L-Glu)(n+1) + ADP + phosphate + H(+)</text>
        <dbReference type="Rhea" id="RHEA:51904"/>
        <dbReference type="Rhea" id="RHEA-COMP:13088"/>
        <dbReference type="Rhea" id="RHEA-COMP:14300"/>
        <dbReference type="ChEBI" id="CHEBI:15378"/>
        <dbReference type="ChEBI" id="CHEBI:29985"/>
        <dbReference type="ChEBI" id="CHEBI:30616"/>
        <dbReference type="ChEBI" id="CHEBI:43474"/>
        <dbReference type="ChEBI" id="CHEBI:134413"/>
        <dbReference type="ChEBI" id="CHEBI:456216"/>
        <dbReference type="EC" id="6.3.2.17"/>
    </reaction>
</comment>
<dbReference type="SUPFAM" id="SSF53244">
    <property type="entry name" value="MurD-like peptide ligases, peptide-binding domain"/>
    <property type="match status" value="1"/>
</dbReference>
<keyword evidence="14" id="KW-0460">Magnesium</keyword>
<dbReference type="GO" id="GO:0004326">
    <property type="term" value="F:tetrahydrofolylpolyglutamate synthase activity"/>
    <property type="evidence" value="ECO:0007669"/>
    <property type="project" value="UniProtKB-EC"/>
</dbReference>
<evidence type="ECO:0000256" key="16">
    <source>
        <dbReference type="ARBA" id="ARBA00030048"/>
    </source>
</evidence>
<dbReference type="EMBL" id="BSNC01000005">
    <property type="protein sequence ID" value="GLP96574.1"/>
    <property type="molecule type" value="Genomic_DNA"/>
</dbReference>
<dbReference type="GO" id="GO:0046656">
    <property type="term" value="P:folic acid biosynthetic process"/>
    <property type="evidence" value="ECO:0007669"/>
    <property type="project" value="UniProtKB-KW"/>
</dbReference>
<keyword evidence="12 23" id="KW-0547">Nucleotide-binding</keyword>
<dbReference type="InterPro" id="IPR036565">
    <property type="entry name" value="Mur-like_cat_sf"/>
</dbReference>
<dbReference type="PIRSF" id="PIRSF001563">
    <property type="entry name" value="Folylpolyglu_synth"/>
    <property type="match status" value="1"/>
</dbReference>
<accession>A0AA37RWH4</accession>
<comment type="cofactor">
    <cofactor evidence="1">
        <name>Mg(2+)</name>
        <dbReference type="ChEBI" id="CHEBI:18420"/>
    </cofactor>
</comment>
<keyword evidence="11" id="KW-0479">Metal-binding</keyword>
<evidence type="ECO:0000256" key="5">
    <source>
        <dbReference type="ARBA" id="ARBA00008276"/>
    </source>
</evidence>
<dbReference type="GO" id="GO:0008841">
    <property type="term" value="F:dihydrofolate synthase activity"/>
    <property type="evidence" value="ECO:0007669"/>
    <property type="project" value="UniProtKB-EC"/>
</dbReference>
<organism evidence="25 26">
    <name type="scientific">Paraferrimonas sedimenticola</name>
    <dbReference type="NCBI Taxonomy" id="375674"/>
    <lineage>
        <taxon>Bacteria</taxon>
        <taxon>Pseudomonadati</taxon>
        <taxon>Pseudomonadota</taxon>
        <taxon>Gammaproteobacteria</taxon>
        <taxon>Alteromonadales</taxon>
        <taxon>Ferrimonadaceae</taxon>
        <taxon>Paraferrimonas</taxon>
    </lineage>
</organism>
<comment type="caution">
    <text evidence="25">The sequence shown here is derived from an EMBL/GenBank/DDBJ whole genome shotgun (WGS) entry which is preliminary data.</text>
</comment>
<dbReference type="GO" id="GO:0046872">
    <property type="term" value="F:metal ion binding"/>
    <property type="evidence" value="ECO:0007669"/>
    <property type="project" value="UniProtKB-KW"/>
</dbReference>
<dbReference type="PANTHER" id="PTHR11136:SF0">
    <property type="entry name" value="DIHYDROFOLATE SYNTHETASE-RELATED"/>
    <property type="match status" value="1"/>
</dbReference>
<dbReference type="RefSeq" id="WP_095503902.1">
    <property type="nucleotide sequence ID" value="NZ_BSNC01000005.1"/>
</dbReference>
<dbReference type="PROSITE" id="PS01012">
    <property type="entry name" value="FOLYLPOLYGLU_SYNT_2"/>
    <property type="match status" value="1"/>
</dbReference>
<dbReference type="AlphaFoldDB" id="A0AA37RWH4"/>
<dbReference type="SUPFAM" id="SSF53623">
    <property type="entry name" value="MurD-like peptide ligases, catalytic domain"/>
    <property type="match status" value="1"/>
</dbReference>
<comment type="catalytic activity">
    <reaction evidence="22">
        <text>7,8-dihydropteroate + L-glutamate + ATP = 7,8-dihydrofolate + ADP + phosphate + H(+)</text>
        <dbReference type="Rhea" id="RHEA:23584"/>
        <dbReference type="ChEBI" id="CHEBI:15378"/>
        <dbReference type="ChEBI" id="CHEBI:17839"/>
        <dbReference type="ChEBI" id="CHEBI:29985"/>
        <dbReference type="ChEBI" id="CHEBI:30616"/>
        <dbReference type="ChEBI" id="CHEBI:43474"/>
        <dbReference type="ChEBI" id="CHEBI:57451"/>
        <dbReference type="ChEBI" id="CHEBI:456216"/>
        <dbReference type="EC" id="6.3.2.12"/>
    </reaction>
</comment>
<keyword evidence="10 23" id="KW-0436">Ligase</keyword>
<evidence type="ECO:0000256" key="17">
    <source>
        <dbReference type="ARBA" id="ARBA00030592"/>
    </source>
</evidence>
<evidence type="ECO:0000256" key="15">
    <source>
        <dbReference type="ARBA" id="ARBA00022909"/>
    </source>
</evidence>
<proteinExistence type="inferred from homology"/>
<comment type="function">
    <text evidence="2">Functions in two distinct reactions of the de novo folate biosynthetic pathway. Catalyzes the addition of a glutamate residue to dihydropteroate (7,8-dihydropteroate or H2Pte) to form dihydrofolate (7,8-dihydrofolate monoglutamate or H2Pte-Glu). Also catalyzes successive additions of L-glutamate to tetrahydrofolate or 10-formyltetrahydrofolate or 5,10-methylenetetrahydrofolate, leading to folylpolyglutamate derivatives.</text>
</comment>
<evidence type="ECO:0000256" key="22">
    <source>
        <dbReference type="ARBA" id="ARBA00049161"/>
    </source>
</evidence>
<comment type="catalytic activity">
    <reaction evidence="19">
        <text>(6S)-5,6,7,8-tetrahydrofolyl-(gamma-L-Glu)(n) + L-glutamate + ATP = (6S)-5,6,7,8-tetrahydrofolyl-(gamma-L-Glu)(n+1) + ADP + phosphate + H(+)</text>
        <dbReference type="Rhea" id="RHEA:10580"/>
        <dbReference type="Rhea" id="RHEA-COMP:14738"/>
        <dbReference type="Rhea" id="RHEA-COMP:14740"/>
        <dbReference type="ChEBI" id="CHEBI:15378"/>
        <dbReference type="ChEBI" id="CHEBI:29985"/>
        <dbReference type="ChEBI" id="CHEBI:30616"/>
        <dbReference type="ChEBI" id="CHEBI:43474"/>
        <dbReference type="ChEBI" id="CHEBI:141005"/>
        <dbReference type="ChEBI" id="CHEBI:456216"/>
        <dbReference type="EC" id="6.3.2.17"/>
    </reaction>
</comment>
<evidence type="ECO:0000313" key="26">
    <source>
        <dbReference type="Proteomes" id="UP001161422"/>
    </source>
</evidence>
<dbReference type="Pfam" id="PF02875">
    <property type="entry name" value="Mur_ligase_C"/>
    <property type="match status" value="1"/>
</dbReference>
<comment type="catalytic activity">
    <reaction evidence="21">
        <text>(6R)-5,10-methylenetetrahydrofolyl-(gamma-L-Glu)(n) + L-glutamate + ATP = (6R)-5,10-methylenetetrahydrofolyl-(gamma-L-Glu)(n+1) + ADP + phosphate + H(+)</text>
        <dbReference type="Rhea" id="RHEA:51912"/>
        <dbReference type="Rhea" id="RHEA-COMP:13257"/>
        <dbReference type="Rhea" id="RHEA-COMP:13258"/>
        <dbReference type="ChEBI" id="CHEBI:15378"/>
        <dbReference type="ChEBI" id="CHEBI:29985"/>
        <dbReference type="ChEBI" id="CHEBI:30616"/>
        <dbReference type="ChEBI" id="CHEBI:43474"/>
        <dbReference type="ChEBI" id="CHEBI:136572"/>
        <dbReference type="ChEBI" id="CHEBI:456216"/>
        <dbReference type="EC" id="6.3.2.17"/>
    </reaction>
</comment>
<dbReference type="InterPro" id="IPR001645">
    <property type="entry name" value="Folylpolyglutamate_synth"/>
</dbReference>
<keyword evidence="15" id="KW-0289">Folate biosynthesis</keyword>
<dbReference type="GO" id="GO:0005524">
    <property type="term" value="F:ATP binding"/>
    <property type="evidence" value="ECO:0007669"/>
    <property type="project" value="UniProtKB-KW"/>
</dbReference>
<evidence type="ECO:0000256" key="19">
    <source>
        <dbReference type="ARBA" id="ARBA00047493"/>
    </source>
</evidence>
<evidence type="ECO:0000256" key="3">
    <source>
        <dbReference type="ARBA" id="ARBA00004799"/>
    </source>
</evidence>
<dbReference type="InterPro" id="IPR018109">
    <property type="entry name" value="Folylpolyglutamate_synth_CS"/>
</dbReference>
<evidence type="ECO:0000256" key="14">
    <source>
        <dbReference type="ARBA" id="ARBA00022842"/>
    </source>
</evidence>
<evidence type="ECO:0000256" key="1">
    <source>
        <dbReference type="ARBA" id="ARBA00001946"/>
    </source>
</evidence>
<dbReference type="Gene3D" id="3.40.1190.10">
    <property type="entry name" value="Mur-like, catalytic domain"/>
    <property type="match status" value="1"/>
</dbReference>
<comment type="similarity">
    <text evidence="5 23">Belongs to the folylpolyglutamate synthase family.</text>
</comment>
<evidence type="ECO:0000256" key="23">
    <source>
        <dbReference type="PIRNR" id="PIRNR001563"/>
    </source>
</evidence>
<keyword evidence="26" id="KW-1185">Reference proteome</keyword>
<gene>
    <name evidence="25" type="primary">folC</name>
    <name evidence="25" type="ORF">GCM10007895_18800</name>
</gene>
<evidence type="ECO:0000313" key="25">
    <source>
        <dbReference type="EMBL" id="GLP96574.1"/>
    </source>
</evidence>
<dbReference type="PANTHER" id="PTHR11136">
    <property type="entry name" value="FOLYLPOLYGLUTAMATE SYNTHASE-RELATED"/>
    <property type="match status" value="1"/>
</dbReference>
<evidence type="ECO:0000256" key="4">
    <source>
        <dbReference type="ARBA" id="ARBA00005150"/>
    </source>
</evidence>
<evidence type="ECO:0000256" key="2">
    <source>
        <dbReference type="ARBA" id="ARBA00002714"/>
    </source>
</evidence>
<sequence length="416" mass="45123">MSPPDASQSIQDWLDYLMALHPSEIEMGLTRIKSVASAMKLDQLAPAKVITVAGTNGKGSTCAILESILLQAGFKVGVFSSPHFSHYRERVRINGKELDDSAHTQAFADIETARGDTSLTFFEFSALGALHCFANASLDWVLLEVGLGGRLDATNIIDADATIITSIDLDHQEYLGNTRDSVGREKAGVMRKGRPAIIGESDVPVGLAEQAALIGASCQWVGKDFDYQAASEHWHFSGVNEHWSELPLPGLPLANAASALACLQSLKVEVTLEEVRKGLATVALPGRMETLSEQPLVIADVAHNPHAAAYLATQLSKQPCKGKRYALVGMLHDKDIQTTLAQLDKSFDAWYCCSLNVPRGAKAETLVSASPSHCEAHEFDSIADGWRVLESRLNKQDVVIVFGSFYTVADFKKHKH</sequence>
<reference evidence="25" key="1">
    <citation type="journal article" date="2014" name="Int. J. Syst. Evol. Microbiol.">
        <title>Complete genome sequence of Corynebacterium casei LMG S-19264T (=DSM 44701T), isolated from a smear-ripened cheese.</title>
        <authorList>
            <consortium name="US DOE Joint Genome Institute (JGI-PGF)"/>
            <person name="Walter F."/>
            <person name="Albersmeier A."/>
            <person name="Kalinowski J."/>
            <person name="Ruckert C."/>
        </authorList>
    </citation>
    <scope>NUCLEOTIDE SEQUENCE</scope>
    <source>
        <strain evidence="25">NBRC 101628</strain>
    </source>
</reference>
<dbReference type="NCBIfam" id="NF008101">
    <property type="entry name" value="PRK10846.1"/>
    <property type="match status" value="1"/>
</dbReference>
<evidence type="ECO:0000256" key="21">
    <source>
        <dbReference type="ARBA" id="ARBA00049035"/>
    </source>
</evidence>
<dbReference type="FunFam" id="3.40.1190.10:FF:000004">
    <property type="entry name" value="Dihydrofolate synthase/folylpolyglutamate synthase"/>
    <property type="match status" value="1"/>
</dbReference>
<dbReference type="GO" id="GO:0005737">
    <property type="term" value="C:cytoplasm"/>
    <property type="evidence" value="ECO:0007669"/>
    <property type="project" value="TreeGrafter"/>
</dbReference>
<dbReference type="Proteomes" id="UP001161422">
    <property type="component" value="Unassembled WGS sequence"/>
</dbReference>
<dbReference type="InterPro" id="IPR004101">
    <property type="entry name" value="Mur_ligase_C"/>
</dbReference>
<reference evidence="25" key="2">
    <citation type="submission" date="2023-01" db="EMBL/GenBank/DDBJ databases">
        <title>Draft genome sequence of Paraferrimonas sedimenticola strain NBRC 101628.</title>
        <authorList>
            <person name="Sun Q."/>
            <person name="Mori K."/>
        </authorList>
    </citation>
    <scope>NUCLEOTIDE SEQUENCE</scope>
    <source>
        <strain evidence="25">NBRC 101628</strain>
    </source>
</reference>
<evidence type="ECO:0000256" key="13">
    <source>
        <dbReference type="ARBA" id="ARBA00022840"/>
    </source>
</evidence>
<evidence type="ECO:0000256" key="6">
    <source>
        <dbReference type="ARBA" id="ARBA00011245"/>
    </source>
</evidence>
<comment type="subunit">
    <text evidence="6">Monomer.</text>
</comment>
<dbReference type="NCBIfam" id="TIGR01499">
    <property type="entry name" value="folC"/>
    <property type="match status" value="1"/>
</dbReference>
<dbReference type="Gene3D" id="3.90.190.20">
    <property type="entry name" value="Mur ligase, C-terminal domain"/>
    <property type="match status" value="1"/>
</dbReference>
<evidence type="ECO:0000256" key="18">
    <source>
        <dbReference type="ARBA" id="ARBA00032510"/>
    </source>
</evidence>
<evidence type="ECO:0000256" key="9">
    <source>
        <dbReference type="ARBA" id="ARBA00019357"/>
    </source>
</evidence>
<evidence type="ECO:0000256" key="10">
    <source>
        <dbReference type="ARBA" id="ARBA00022598"/>
    </source>
</evidence>
<keyword evidence="13 23" id="KW-0067">ATP-binding</keyword>
<dbReference type="InterPro" id="IPR036615">
    <property type="entry name" value="Mur_ligase_C_dom_sf"/>
</dbReference>
<dbReference type="EC" id="6.3.2.17" evidence="8"/>
<evidence type="ECO:0000256" key="7">
    <source>
        <dbReference type="ARBA" id="ARBA00013023"/>
    </source>
</evidence>
<dbReference type="EC" id="6.3.2.12" evidence="7"/>